<sequence>MIDSADNVTHMLPVTGPLRLNFFTDQPDAARLFVADLTQDLLGDWIVTQCWTGKPQARGGGRVTVVNDQEAGFRLIQKIAQKKEKGGYRLI</sequence>
<evidence type="ECO:0000313" key="1">
    <source>
        <dbReference type="EMBL" id="AKZ61922.1"/>
    </source>
</evidence>
<dbReference type="EMBL" id="CP011409">
    <property type="protein sequence ID" value="AKZ61922.1"/>
    <property type="molecule type" value="Genomic_DNA"/>
</dbReference>
<reference evidence="2" key="1">
    <citation type="journal article" date="2015" name="Genome Announc.">
        <title>Complete Genome Sequence of Herbaspirillum hiltneri N3 (DSM 17495), Isolated from Surface-Sterilized Wheat Roots.</title>
        <authorList>
            <person name="Guizelini D."/>
            <person name="Saizaki P.M."/>
            <person name="Coimbra N.A."/>
            <person name="Weiss V.A."/>
            <person name="Faoro H."/>
            <person name="Sfeir M.Z."/>
            <person name="Baura V.A."/>
            <person name="Monteiro R.A."/>
            <person name="Chubatsu L.S."/>
            <person name="Souza E.M."/>
            <person name="Cruz L.M."/>
            <person name="Pedrosa F.O."/>
            <person name="Raittz R.T."/>
            <person name="Marchaukoski J.N."/>
            <person name="Steffens M.B."/>
        </authorList>
    </citation>
    <scope>NUCLEOTIDE SEQUENCE [LARGE SCALE GENOMIC DNA]</scope>
    <source>
        <strain evidence="2">N3</strain>
    </source>
</reference>
<evidence type="ECO:0000313" key="2">
    <source>
        <dbReference type="Proteomes" id="UP000063429"/>
    </source>
</evidence>
<protein>
    <recommendedName>
        <fullName evidence="3">WGR domain-containing protein</fullName>
    </recommendedName>
</protein>
<dbReference type="RefSeq" id="WP_053195420.1">
    <property type="nucleotide sequence ID" value="NZ_CP011409.1"/>
</dbReference>
<dbReference type="Proteomes" id="UP000063429">
    <property type="component" value="Chromosome"/>
</dbReference>
<evidence type="ECO:0008006" key="3">
    <source>
        <dbReference type="Google" id="ProtNLM"/>
    </source>
</evidence>
<proteinExistence type="predicted"/>
<organism evidence="1 2">
    <name type="scientific">Herbaspirillum hiltneri N3</name>
    <dbReference type="NCBI Taxonomy" id="1262470"/>
    <lineage>
        <taxon>Bacteria</taxon>
        <taxon>Pseudomonadati</taxon>
        <taxon>Pseudomonadota</taxon>
        <taxon>Betaproteobacteria</taxon>
        <taxon>Burkholderiales</taxon>
        <taxon>Oxalobacteraceae</taxon>
        <taxon>Herbaspirillum</taxon>
    </lineage>
</organism>
<gene>
    <name evidence="1" type="ORF">F506_03865</name>
</gene>
<keyword evidence="2" id="KW-1185">Reference proteome</keyword>
<name>A0ABM5UXN8_9BURK</name>
<accession>A0ABM5UXN8</accession>